<feature type="transmembrane region" description="Helical" evidence="13">
    <location>
        <begin position="110"/>
        <end position="138"/>
    </location>
</feature>
<evidence type="ECO:0000256" key="12">
    <source>
        <dbReference type="SAM" id="MobiDB-lite"/>
    </source>
</evidence>
<organism evidence="15 16">
    <name type="scientific">Pelagomonas calceolata</name>
    <dbReference type="NCBI Taxonomy" id="35677"/>
    <lineage>
        <taxon>Eukaryota</taxon>
        <taxon>Sar</taxon>
        <taxon>Stramenopiles</taxon>
        <taxon>Ochrophyta</taxon>
        <taxon>Pelagophyceae</taxon>
        <taxon>Pelagomonadales</taxon>
        <taxon>Pelagomonadaceae</taxon>
        <taxon>Pelagomonas</taxon>
    </lineage>
</organism>
<evidence type="ECO:0000256" key="6">
    <source>
        <dbReference type="ARBA" id="ARBA00022882"/>
    </source>
</evidence>
<dbReference type="SMART" id="SM00100">
    <property type="entry name" value="cNMP"/>
    <property type="match status" value="1"/>
</dbReference>
<dbReference type="InterPro" id="IPR003938">
    <property type="entry name" value="K_chnl_volt-dep_EAG/ELK/ERG"/>
</dbReference>
<dbReference type="AlphaFoldDB" id="A0A8J2S9V8"/>
<keyword evidence="8 13" id="KW-1133">Transmembrane helix</keyword>
<evidence type="ECO:0000256" key="2">
    <source>
        <dbReference type="ARBA" id="ARBA00022448"/>
    </source>
</evidence>
<dbReference type="InterPro" id="IPR005821">
    <property type="entry name" value="Ion_trans_dom"/>
</dbReference>
<evidence type="ECO:0000256" key="10">
    <source>
        <dbReference type="ARBA" id="ARBA00023136"/>
    </source>
</evidence>
<dbReference type="GO" id="GO:0005886">
    <property type="term" value="C:plasma membrane"/>
    <property type="evidence" value="ECO:0007669"/>
    <property type="project" value="TreeGrafter"/>
</dbReference>
<keyword evidence="16" id="KW-1185">Reference proteome</keyword>
<evidence type="ECO:0000259" key="14">
    <source>
        <dbReference type="PROSITE" id="PS50042"/>
    </source>
</evidence>
<keyword evidence="2" id="KW-0813">Transport</keyword>
<feature type="compositionally biased region" description="Basic and acidic residues" evidence="12">
    <location>
        <begin position="59"/>
        <end position="69"/>
    </location>
</feature>
<dbReference type="InterPro" id="IPR014710">
    <property type="entry name" value="RmlC-like_jellyroll"/>
</dbReference>
<dbReference type="GO" id="GO:0034702">
    <property type="term" value="C:monoatomic ion channel complex"/>
    <property type="evidence" value="ECO:0007669"/>
    <property type="project" value="UniProtKB-KW"/>
</dbReference>
<dbReference type="PANTHER" id="PTHR10217">
    <property type="entry name" value="VOLTAGE AND LIGAND GATED POTASSIUM CHANNEL"/>
    <property type="match status" value="1"/>
</dbReference>
<evidence type="ECO:0000256" key="3">
    <source>
        <dbReference type="ARBA" id="ARBA00022538"/>
    </source>
</evidence>
<evidence type="ECO:0000256" key="7">
    <source>
        <dbReference type="ARBA" id="ARBA00022958"/>
    </source>
</evidence>
<evidence type="ECO:0000256" key="13">
    <source>
        <dbReference type="SAM" id="Phobius"/>
    </source>
</evidence>
<keyword evidence="10 13" id="KW-0472">Membrane</keyword>
<feature type="transmembrane region" description="Helical" evidence="13">
    <location>
        <begin position="181"/>
        <end position="201"/>
    </location>
</feature>
<keyword evidence="6" id="KW-0851">Voltage-gated channel</keyword>
<feature type="transmembrane region" description="Helical" evidence="13">
    <location>
        <begin position="307"/>
        <end position="324"/>
    </location>
</feature>
<dbReference type="InterPro" id="IPR050818">
    <property type="entry name" value="KCNH_animal-type"/>
</dbReference>
<reference evidence="15" key="1">
    <citation type="submission" date="2021-11" db="EMBL/GenBank/DDBJ databases">
        <authorList>
            <consortium name="Genoscope - CEA"/>
            <person name="William W."/>
        </authorList>
    </citation>
    <scope>NUCLEOTIDE SEQUENCE</scope>
</reference>
<proteinExistence type="predicted"/>
<comment type="subcellular location">
    <subcellularLocation>
        <location evidence="1">Membrane</location>
        <topology evidence="1">Multi-pass membrane protein</topology>
    </subcellularLocation>
</comment>
<keyword evidence="4 13" id="KW-0812">Transmembrane</keyword>
<keyword evidence="11" id="KW-0407">Ion channel</keyword>
<keyword evidence="9" id="KW-0406">Ion transport</keyword>
<dbReference type="SUPFAM" id="SSF51206">
    <property type="entry name" value="cAMP-binding domain-like"/>
    <property type="match status" value="1"/>
</dbReference>
<dbReference type="CDD" id="cd00038">
    <property type="entry name" value="CAP_ED"/>
    <property type="match status" value="1"/>
</dbReference>
<dbReference type="GO" id="GO:0042391">
    <property type="term" value="P:regulation of membrane potential"/>
    <property type="evidence" value="ECO:0007669"/>
    <property type="project" value="TreeGrafter"/>
</dbReference>
<keyword evidence="5" id="KW-0631">Potassium channel</keyword>
<evidence type="ECO:0000256" key="8">
    <source>
        <dbReference type="ARBA" id="ARBA00022989"/>
    </source>
</evidence>
<evidence type="ECO:0000256" key="5">
    <source>
        <dbReference type="ARBA" id="ARBA00022826"/>
    </source>
</evidence>
<keyword evidence="3" id="KW-0633">Potassium transport</keyword>
<dbReference type="Gene3D" id="1.10.287.70">
    <property type="match status" value="1"/>
</dbReference>
<keyword evidence="7" id="KW-0630">Potassium</keyword>
<dbReference type="InterPro" id="IPR000595">
    <property type="entry name" value="cNMP-bd_dom"/>
</dbReference>
<evidence type="ECO:0000256" key="4">
    <source>
        <dbReference type="ARBA" id="ARBA00022692"/>
    </source>
</evidence>
<evidence type="ECO:0000256" key="1">
    <source>
        <dbReference type="ARBA" id="ARBA00004141"/>
    </source>
</evidence>
<dbReference type="Gene3D" id="2.60.120.10">
    <property type="entry name" value="Jelly Rolls"/>
    <property type="match status" value="1"/>
</dbReference>
<feature type="region of interest" description="Disordered" evidence="12">
    <location>
        <begin position="44"/>
        <end position="83"/>
    </location>
</feature>
<dbReference type="SUPFAM" id="SSF81324">
    <property type="entry name" value="Voltage-gated potassium channels"/>
    <property type="match status" value="1"/>
</dbReference>
<dbReference type="InterPro" id="IPR018490">
    <property type="entry name" value="cNMP-bd_dom_sf"/>
</dbReference>
<dbReference type="Pfam" id="PF00520">
    <property type="entry name" value="Ion_trans"/>
    <property type="match status" value="1"/>
</dbReference>
<dbReference type="Proteomes" id="UP000789595">
    <property type="component" value="Unassembled WGS sequence"/>
</dbReference>
<dbReference type="PANTHER" id="PTHR10217:SF435">
    <property type="entry name" value="POTASSIUM VOLTAGE-GATED CHANNEL PROTEIN EAG"/>
    <property type="match status" value="1"/>
</dbReference>
<dbReference type="PROSITE" id="PS50042">
    <property type="entry name" value="CNMP_BINDING_3"/>
    <property type="match status" value="1"/>
</dbReference>
<evidence type="ECO:0000256" key="11">
    <source>
        <dbReference type="ARBA" id="ARBA00023303"/>
    </source>
</evidence>
<evidence type="ECO:0000256" key="9">
    <source>
        <dbReference type="ARBA" id="ARBA00023065"/>
    </source>
</evidence>
<evidence type="ECO:0000313" key="15">
    <source>
        <dbReference type="EMBL" id="CAH0368513.1"/>
    </source>
</evidence>
<evidence type="ECO:0000313" key="16">
    <source>
        <dbReference type="Proteomes" id="UP000789595"/>
    </source>
</evidence>
<dbReference type="Gene3D" id="1.10.287.630">
    <property type="entry name" value="Helix hairpin bin"/>
    <property type="match status" value="1"/>
</dbReference>
<name>A0A8J2S9V8_9STRA</name>
<sequence>MDAQQRRDASLSMLENAIILLEGQELGGERTRLNEARERLGRLVDAAAAPTRDDNDDADSPRAEARPALDTKTSMRRRQRSDLSLAQGDSIHVAAKHVPFMVRPGSRYRIWWDVTTAILLVYVAIAEPFVVVFAPAFAQEASYKGWEWFMDSFFVSDVLLNFRTGYVDANGVEVLAPKECALHYAKTWFCLDFVSCLPFFLQFSSARVSALRAAKILKLGRVFKTFKVFRLDNFTDSEWIEDLIHGVKARVAGKVAKLVLLTGLLSHYMACAMYLSGEGYLQNYWDKECDKTVCDWRGAKEWPARRKYLVCFYWSITTISSVGYGDILPRSDHERVFTVFAMLLGGAFYGYVIGETAAIVTKFDANHAERFQKLDAIRAWMDHHHFPRALRRKVRRSYKIYFANHMALDEGAIIRELEPQLQEEIAEVLLPAVVRNVPLLRGLPTGAKAKFVNVFRRMQVDPDTAIVRAGEPSNAMFVIVSGKCSVSSGSKHGAFRAVSAGPGDAFGEHALLGLRQTSRVTVTARTPCLLIVFPEDKFRHEFSELPEVVDQLRATAREIHSDILHPPSSHSLVTEQRYTMKGTLGALEEIRTPANASRSLPPPSS</sequence>
<dbReference type="EMBL" id="CAKKNE010000002">
    <property type="protein sequence ID" value="CAH0368513.1"/>
    <property type="molecule type" value="Genomic_DNA"/>
</dbReference>
<dbReference type="OrthoDB" id="432483at2759"/>
<feature type="transmembrane region" description="Helical" evidence="13">
    <location>
        <begin position="336"/>
        <end position="354"/>
    </location>
</feature>
<dbReference type="Pfam" id="PF00027">
    <property type="entry name" value="cNMP_binding"/>
    <property type="match status" value="1"/>
</dbReference>
<accession>A0A8J2S9V8</accession>
<dbReference type="GO" id="GO:0005249">
    <property type="term" value="F:voltage-gated potassium channel activity"/>
    <property type="evidence" value="ECO:0007669"/>
    <property type="project" value="InterPro"/>
</dbReference>
<comment type="caution">
    <text evidence="15">The sequence shown here is derived from an EMBL/GenBank/DDBJ whole genome shotgun (WGS) entry which is preliminary data.</text>
</comment>
<feature type="domain" description="Cyclic nucleotide-binding" evidence="14">
    <location>
        <begin position="439"/>
        <end position="540"/>
    </location>
</feature>
<protein>
    <recommendedName>
        <fullName evidence="14">Cyclic nucleotide-binding domain-containing protein</fullName>
    </recommendedName>
</protein>
<gene>
    <name evidence="15" type="ORF">PECAL_2P15800</name>
</gene>
<dbReference type="PRINTS" id="PR01463">
    <property type="entry name" value="EAGCHANLFMLY"/>
</dbReference>